<dbReference type="EMBL" id="JARKNE010000010">
    <property type="protein sequence ID" value="KAK5792182.1"/>
    <property type="molecule type" value="Genomic_DNA"/>
</dbReference>
<sequence length="85" mass="9808">MHSSSLIRNWIRLYSSGAIKLDSREEAAERVLRDRHGHWIIGFNKILGLCSVFNAKLWSILDSLTVLRNRSWDKVSIQTNSVEVI</sequence>
<evidence type="ECO:0000313" key="2">
    <source>
        <dbReference type="Proteomes" id="UP001358586"/>
    </source>
</evidence>
<protein>
    <submittedName>
        <fullName evidence="1">Uncharacterized protein</fullName>
    </submittedName>
</protein>
<name>A0ABR0NBW8_GOSAR</name>
<reference evidence="1 2" key="1">
    <citation type="submission" date="2023-03" db="EMBL/GenBank/DDBJ databases">
        <title>WGS of Gossypium arboreum.</title>
        <authorList>
            <person name="Yu D."/>
        </authorList>
    </citation>
    <scope>NUCLEOTIDE SEQUENCE [LARGE SCALE GENOMIC DNA]</scope>
    <source>
        <tissue evidence="1">Leaf</tissue>
    </source>
</reference>
<proteinExistence type="predicted"/>
<gene>
    <name evidence="1" type="ORF">PVK06_033296</name>
</gene>
<keyword evidence="2" id="KW-1185">Reference proteome</keyword>
<organism evidence="1 2">
    <name type="scientific">Gossypium arboreum</name>
    <name type="common">Tree cotton</name>
    <name type="synonym">Gossypium nanking</name>
    <dbReference type="NCBI Taxonomy" id="29729"/>
    <lineage>
        <taxon>Eukaryota</taxon>
        <taxon>Viridiplantae</taxon>
        <taxon>Streptophyta</taxon>
        <taxon>Embryophyta</taxon>
        <taxon>Tracheophyta</taxon>
        <taxon>Spermatophyta</taxon>
        <taxon>Magnoliopsida</taxon>
        <taxon>eudicotyledons</taxon>
        <taxon>Gunneridae</taxon>
        <taxon>Pentapetalae</taxon>
        <taxon>rosids</taxon>
        <taxon>malvids</taxon>
        <taxon>Malvales</taxon>
        <taxon>Malvaceae</taxon>
        <taxon>Malvoideae</taxon>
        <taxon>Gossypium</taxon>
    </lineage>
</organism>
<accession>A0ABR0NBW8</accession>
<dbReference type="Proteomes" id="UP001358586">
    <property type="component" value="Chromosome 10"/>
</dbReference>
<evidence type="ECO:0000313" key="1">
    <source>
        <dbReference type="EMBL" id="KAK5792182.1"/>
    </source>
</evidence>
<comment type="caution">
    <text evidence="1">The sequence shown here is derived from an EMBL/GenBank/DDBJ whole genome shotgun (WGS) entry which is preliminary data.</text>
</comment>